<keyword evidence="2" id="KW-1185">Reference proteome</keyword>
<accession>A0A9K3DRN2</accession>
<dbReference type="Proteomes" id="UP000215914">
    <property type="component" value="Unassembled WGS sequence"/>
</dbReference>
<sequence>MIKCLGMRNLKLVNFKLLIVHLNRCGSLKNLYLNTPNLKTLYFHGPRGKPCTIELINCKKLMNLHLVGVAMNTTMFVNCNESFPLLQMLTLAGCAMSGCINISSNSLHELWFIGFNKPMGLTIDAPNVSSFKYNGIAPYRNVNLPRVAIAYVELYPNLNQKCECDFRMWPNQL</sequence>
<evidence type="ECO:0000313" key="1">
    <source>
        <dbReference type="EMBL" id="KAF5760154.1"/>
    </source>
</evidence>
<dbReference type="PANTHER" id="PTHR34145:SF51">
    <property type="entry name" value="FBD DOMAIN-CONTAINING PROTEIN"/>
    <property type="match status" value="1"/>
</dbReference>
<proteinExistence type="predicted"/>
<dbReference type="Gramene" id="mRNA:HanXRQr2_Chr16g0749991">
    <property type="protein sequence ID" value="CDS:HanXRQr2_Chr16g0749991.1"/>
    <property type="gene ID" value="HanXRQr2_Chr16g0749991"/>
</dbReference>
<dbReference type="PANTHER" id="PTHR34145">
    <property type="entry name" value="OS02G0105600 PROTEIN"/>
    <property type="match status" value="1"/>
</dbReference>
<reference evidence="1" key="1">
    <citation type="journal article" date="2017" name="Nature">
        <title>The sunflower genome provides insights into oil metabolism, flowering and Asterid evolution.</title>
        <authorList>
            <person name="Badouin H."/>
            <person name="Gouzy J."/>
            <person name="Grassa C.J."/>
            <person name="Murat F."/>
            <person name="Staton S.E."/>
            <person name="Cottret L."/>
            <person name="Lelandais-Briere C."/>
            <person name="Owens G.L."/>
            <person name="Carrere S."/>
            <person name="Mayjonade B."/>
            <person name="Legrand L."/>
            <person name="Gill N."/>
            <person name="Kane N.C."/>
            <person name="Bowers J.E."/>
            <person name="Hubner S."/>
            <person name="Bellec A."/>
            <person name="Berard A."/>
            <person name="Berges H."/>
            <person name="Blanchet N."/>
            <person name="Boniface M.C."/>
            <person name="Brunel D."/>
            <person name="Catrice O."/>
            <person name="Chaidir N."/>
            <person name="Claudel C."/>
            <person name="Donnadieu C."/>
            <person name="Faraut T."/>
            <person name="Fievet G."/>
            <person name="Helmstetter N."/>
            <person name="King M."/>
            <person name="Knapp S.J."/>
            <person name="Lai Z."/>
            <person name="Le Paslier M.C."/>
            <person name="Lippi Y."/>
            <person name="Lorenzon L."/>
            <person name="Mandel J.R."/>
            <person name="Marage G."/>
            <person name="Marchand G."/>
            <person name="Marquand E."/>
            <person name="Bret-Mestries E."/>
            <person name="Morien E."/>
            <person name="Nambeesan S."/>
            <person name="Nguyen T."/>
            <person name="Pegot-Espagnet P."/>
            <person name="Pouilly N."/>
            <person name="Raftis F."/>
            <person name="Sallet E."/>
            <person name="Schiex T."/>
            <person name="Thomas J."/>
            <person name="Vandecasteele C."/>
            <person name="Vares D."/>
            <person name="Vear F."/>
            <person name="Vautrin S."/>
            <person name="Crespi M."/>
            <person name="Mangin B."/>
            <person name="Burke J.M."/>
            <person name="Salse J."/>
            <person name="Munos S."/>
            <person name="Vincourt P."/>
            <person name="Rieseberg L.H."/>
            <person name="Langlade N.B."/>
        </authorList>
    </citation>
    <scope>NUCLEOTIDE SEQUENCE</scope>
    <source>
        <tissue evidence="1">Leaves</tissue>
    </source>
</reference>
<dbReference type="SUPFAM" id="SSF52047">
    <property type="entry name" value="RNI-like"/>
    <property type="match status" value="1"/>
</dbReference>
<evidence type="ECO:0000313" key="2">
    <source>
        <dbReference type="Proteomes" id="UP000215914"/>
    </source>
</evidence>
<dbReference type="InterPro" id="IPR053772">
    <property type="entry name" value="At1g61320/At1g61330-like"/>
</dbReference>
<dbReference type="AlphaFoldDB" id="A0A9K3DRN2"/>
<organism evidence="1 2">
    <name type="scientific">Helianthus annuus</name>
    <name type="common">Common sunflower</name>
    <dbReference type="NCBI Taxonomy" id="4232"/>
    <lineage>
        <taxon>Eukaryota</taxon>
        <taxon>Viridiplantae</taxon>
        <taxon>Streptophyta</taxon>
        <taxon>Embryophyta</taxon>
        <taxon>Tracheophyta</taxon>
        <taxon>Spermatophyta</taxon>
        <taxon>Magnoliopsida</taxon>
        <taxon>eudicotyledons</taxon>
        <taxon>Gunneridae</taxon>
        <taxon>Pentapetalae</taxon>
        <taxon>asterids</taxon>
        <taxon>campanulids</taxon>
        <taxon>Asterales</taxon>
        <taxon>Asteraceae</taxon>
        <taxon>Asteroideae</taxon>
        <taxon>Heliantheae alliance</taxon>
        <taxon>Heliantheae</taxon>
        <taxon>Helianthus</taxon>
    </lineage>
</organism>
<reference evidence="1" key="2">
    <citation type="submission" date="2020-06" db="EMBL/GenBank/DDBJ databases">
        <title>Helianthus annuus Genome sequencing and assembly Release 2.</title>
        <authorList>
            <person name="Gouzy J."/>
            <person name="Langlade N."/>
            <person name="Munos S."/>
        </authorList>
    </citation>
    <scope>NUCLEOTIDE SEQUENCE</scope>
    <source>
        <tissue evidence="1">Leaves</tissue>
    </source>
</reference>
<comment type="caution">
    <text evidence="1">The sequence shown here is derived from an EMBL/GenBank/DDBJ whole genome shotgun (WGS) entry which is preliminary data.</text>
</comment>
<gene>
    <name evidence="1" type="ORF">HanXRQr2_Chr16g0749991</name>
</gene>
<dbReference type="EMBL" id="MNCJ02000331">
    <property type="protein sequence ID" value="KAF5760154.1"/>
    <property type="molecule type" value="Genomic_DNA"/>
</dbReference>
<protein>
    <submittedName>
        <fullName evidence="1">Leucine-rich repeat domain superfamily</fullName>
    </submittedName>
</protein>
<name>A0A9K3DRN2_HELAN</name>